<dbReference type="CDD" id="cd04658">
    <property type="entry name" value="Piwi_piwi-like_Euk"/>
    <property type="match status" value="1"/>
</dbReference>
<evidence type="ECO:0000259" key="8">
    <source>
        <dbReference type="PROSITE" id="PS50821"/>
    </source>
</evidence>
<protein>
    <submittedName>
        <fullName evidence="10">Piwi-like protein Ago3</fullName>
    </submittedName>
</protein>
<dbReference type="InterPro" id="IPR036085">
    <property type="entry name" value="PAZ_dom_sf"/>
</dbReference>
<evidence type="ECO:0000313" key="10">
    <source>
        <dbReference type="EMBL" id="KAF0300728.1"/>
    </source>
</evidence>
<evidence type="ECO:0000256" key="6">
    <source>
        <dbReference type="ARBA" id="ARBA00038291"/>
    </source>
</evidence>
<organism evidence="10 11">
    <name type="scientific">Amphibalanus amphitrite</name>
    <name type="common">Striped barnacle</name>
    <name type="synonym">Balanus amphitrite</name>
    <dbReference type="NCBI Taxonomy" id="1232801"/>
    <lineage>
        <taxon>Eukaryota</taxon>
        <taxon>Metazoa</taxon>
        <taxon>Ecdysozoa</taxon>
        <taxon>Arthropoda</taxon>
        <taxon>Crustacea</taxon>
        <taxon>Multicrustacea</taxon>
        <taxon>Cirripedia</taxon>
        <taxon>Thoracica</taxon>
        <taxon>Thoracicalcarea</taxon>
        <taxon>Balanomorpha</taxon>
        <taxon>Balanoidea</taxon>
        <taxon>Balanidae</taxon>
        <taxon>Amphibalaninae</taxon>
        <taxon>Amphibalanus</taxon>
    </lineage>
</organism>
<keyword evidence="2" id="KW-0217">Developmental protein</keyword>
<dbReference type="FunFam" id="2.170.260.10:FF:000003">
    <property type="entry name" value="Piwi-like RNA-mediated gene silencing 2"/>
    <property type="match status" value="1"/>
</dbReference>
<comment type="caution">
    <text evidence="10">The sequence shown here is derived from an EMBL/GenBank/DDBJ whole genome shotgun (WGS) entry which is preliminary data.</text>
</comment>
<dbReference type="Pfam" id="PF02170">
    <property type="entry name" value="PAZ"/>
    <property type="match status" value="1"/>
</dbReference>
<keyword evidence="4" id="KW-0694">RNA-binding</keyword>
<dbReference type="Gene3D" id="2.170.260.10">
    <property type="entry name" value="paz domain"/>
    <property type="match status" value="1"/>
</dbReference>
<feature type="domain" description="PAZ" evidence="8">
    <location>
        <begin position="362"/>
        <end position="472"/>
    </location>
</feature>
<dbReference type="Gene3D" id="3.30.420.10">
    <property type="entry name" value="Ribonuclease H-like superfamily/Ribonuclease H"/>
    <property type="match status" value="1"/>
</dbReference>
<feature type="region of interest" description="Disordered" evidence="7">
    <location>
        <begin position="1"/>
        <end position="113"/>
    </location>
</feature>
<dbReference type="InterPro" id="IPR012337">
    <property type="entry name" value="RNaseH-like_sf"/>
</dbReference>
<dbReference type="Pfam" id="PF08699">
    <property type="entry name" value="ArgoL1"/>
    <property type="match status" value="1"/>
</dbReference>
<reference evidence="10 11" key="1">
    <citation type="submission" date="2019-07" db="EMBL/GenBank/DDBJ databases">
        <title>Draft genome assembly of a fouling barnacle, Amphibalanus amphitrite (Darwin, 1854): The first reference genome for Thecostraca.</title>
        <authorList>
            <person name="Kim W."/>
        </authorList>
    </citation>
    <scope>NUCLEOTIDE SEQUENCE [LARGE SCALE GENOMIC DNA]</scope>
    <source>
        <strain evidence="10">SNU_AA5</strain>
        <tissue evidence="10">Soma without cirri and trophi</tissue>
    </source>
</reference>
<evidence type="ECO:0000256" key="5">
    <source>
        <dbReference type="ARBA" id="ARBA00023158"/>
    </source>
</evidence>
<dbReference type="Pfam" id="PF02171">
    <property type="entry name" value="Piwi"/>
    <property type="match status" value="1"/>
</dbReference>
<comment type="subcellular location">
    <subcellularLocation>
        <location evidence="1">Cytoplasm</location>
    </subcellularLocation>
</comment>
<dbReference type="InterPro" id="IPR003165">
    <property type="entry name" value="Piwi"/>
</dbReference>
<evidence type="ECO:0000256" key="1">
    <source>
        <dbReference type="ARBA" id="ARBA00004496"/>
    </source>
</evidence>
<dbReference type="GO" id="GO:0003723">
    <property type="term" value="F:RNA binding"/>
    <property type="evidence" value="ECO:0007669"/>
    <property type="project" value="UniProtKB-KW"/>
</dbReference>
<dbReference type="PROSITE" id="PS50822">
    <property type="entry name" value="PIWI"/>
    <property type="match status" value="1"/>
</dbReference>
<dbReference type="AlphaFoldDB" id="A0A6A4WFC9"/>
<keyword evidence="3" id="KW-0963">Cytoplasm</keyword>
<name>A0A6A4WFC9_AMPAM</name>
<dbReference type="Pfam" id="PF23278">
    <property type="entry name" value="Piwi_N"/>
    <property type="match status" value="1"/>
</dbReference>
<comment type="similarity">
    <text evidence="6">Belongs to the argonaute family. Piwi subfamily.</text>
</comment>
<dbReference type="GO" id="GO:0034587">
    <property type="term" value="P:piRNA processing"/>
    <property type="evidence" value="ECO:0007669"/>
    <property type="project" value="UniProtKB-ARBA"/>
</dbReference>
<sequence length="920" mass="102542">MEGEGAESRRPLGRGGRGDAMRRAMEMYKRRPGASLEDNGVEQTTAHVPDHPVTQNMGPGGDGPPPAAPAPALSAGAGRAQRLQKLLEKHSREKAMLGGQAPAPAPAPATPVPAPVTAAAAPAPAAAAQTLSPPAAASGGRGRALAMLLEKHKQKSGGGRGDSDADRLASRFQRMAVDLDKPPVIRKGTAGRPADLYTNHIGLAMQPGRAVHEYELRFTPYQDSMGLRFKLLRHEKVKAVIGKASVHDGGKYYLPVRLPQEITKIDVPHPNPGAGSVLVEFIWKKEQPIEACIHLLNICMKRIMGRLKLTEMRRSYFDSEAAVQIQKYRMEVWPGYITAIHCFEGGIKLNVDVAHRVLHTSTAMDCIQDAFNTHRDRWLDAAIKTLVGSVVMTRYNKRTYRVDDIDYKRTPKDSFQLADGSKTTFIEYYKKNYLVDIKNPDQPLLISRPKKRENESEQYDLCLIPELCHMTGLTDAQRSDFRMMKDLMAQTAVKPEDRVRHLATFIRRIKGCPEANEVLLEWGLSLDDSVSRLDGRQLEPERLRVGGGREIQPDTRDYSWDRAIKSNKALTAVDLRSWVVVYLNRNENVARQLVNALLQACQGVGMNAAQPQMISLQNERTETFVEALRRAIGPQLQLALAVMPSQRDDRYAAIKRLCYVEMPVASQVVNFRTINKEFGKLRPIAFKIAMQINCKLGGELWSCRMPVGSTMLCGVDVYHDSPRHKDNSVLAFVSALNPDQTRYHSQARVQKQGQELGDTLSTCLLTAVRQWHRANNALPEHIVIFRDGVGEGQLAATEMHEIKQYESVFTAFGDEYKPKLNVVIVQKRINTRIFSAQGRSIANPGPGTIVDHSVTARHHFDFYLVSQHVNQGTVSPTHYIVLRDGGQWPPDALQKISYKACHLYYNWCGTVRVPAPVQTN</sequence>
<evidence type="ECO:0000256" key="2">
    <source>
        <dbReference type="ARBA" id="ARBA00022473"/>
    </source>
</evidence>
<dbReference type="InterPro" id="IPR014811">
    <property type="entry name" value="ArgoL1"/>
</dbReference>
<feature type="compositionally biased region" description="Basic and acidic residues" evidence="7">
    <location>
        <begin position="85"/>
        <end position="95"/>
    </location>
</feature>
<accession>A0A6A4WFC9</accession>
<feature type="compositionally biased region" description="Pro residues" evidence="7">
    <location>
        <begin position="103"/>
        <end position="113"/>
    </location>
</feature>
<dbReference type="PROSITE" id="PS50821">
    <property type="entry name" value="PAZ"/>
    <property type="match status" value="1"/>
</dbReference>
<dbReference type="SMART" id="SM00950">
    <property type="entry name" value="Piwi"/>
    <property type="match status" value="1"/>
</dbReference>
<dbReference type="PANTHER" id="PTHR22891">
    <property type="entry name" value="EUKARYOTIC TRANSLATION INITIATION FACTOR 2C"/>
    <property type="match status" value="1"/>
</dbReference>
<dbReference type="Gene3D" id="3.40.50.2300">
    <property type="match status" value="1"/>
</dbReference>
<dbReference type="InterPro" id="IPR036397">
    <property type="entry name" value="RNaseH_sf"/>
</dbReference>
<gene>
    <name evidence="10" type="primary">AGO3</name>
    <name evidence="10" type="ORF">FJT64_003243</name>
</gene>
<evidence type="ECO:0000313" key="11">
    <source>
        <dbReference type="Proteomes" id="UP000440578"/>
    </source>
</evidence>
<dbReference type="SUPFAM" id="SSF101690">
    <property type="entry name" value="PAZ domain"/>
    <property type="match status" value="1"/>
</dbReference>
<keyword evidence="5" id="KW-0943">RNA-mediated gene silencing</keyword>
<dbReference type="SMART" id="SM00949">
    <property type="entry name" value="PAZ"/>
    <property type="match status" value="1"/>
</dbReference>
<dbReference type="EMBL" id="VIIS01001237">
    <property type="protein sequence ID" value="KAF0300728.1"/>
    <property type="molecule type" value="Genomic_DNA"/>
</dbReference>
<evidence type="ECO:0000256" key="7">
    <source>
        <dbReference type="SAM" id="MobiDB-lite"/>
    </source>
</evidence>
<keyword evidence="11" id="KW-1185">Reference proteome</keyword>
<evidence type="ECO:0000256" key="4">
    <source>
        <dbReference type="ARBA" id="ARBA00022884"/>
    </source>
</evidence>
<dbReference type="InterPro" id="IPR003100">
    <property type="entry name" value="PAZ_dom"/>
</dbReference>
<evidence type="ECO:0000256" key="3">
    <source>
        <dbReference type="ARBA" id="ARBA00022490"/>
    </source>
</evidence>
<dbReference type="GO" id="GO:0005737">
    <property type="term" value="C:cytoplasm"/>
    <property type="evidence" value="ECO:0007669"/>
    <property type="project" value="UniProtKB-SubCell"/>
</dbReference>
<evidence type="ECO:0000259" key="9">
    <source>
        <dbReference type="PROSITE" id="PS50822"/>
    </source>
</evidence>
<dbReference type="SUPFAM" id="SSF53098">
    <property type="entry name" value="Ribonuclease H-like"/>
    <property type="match status" value="1"/>
</dbReference>
<dbReference type="OrthoDB" id="10248617at2759"/>
<proteinExistence type="inferred from homology"/>
<feature type="compositionally biased region" description="Basic and acidic residues" evidence="7">
    <location>
        <begin position="1"/>
        <end position="29"/>
    </location>
</feature>
<dbReference type="Proteomes" id="UP000440578">
    <property type="component" value="Unassembled WGS sequence"/>
</dbReference>
<feature type="domain" description="Piwi" evidence="9">
    <location>
        <begin position="638"/>
        <end position="920"/>
    </location>
</feature>
<dbReference type="CDD" id="cd02845">
    <property type="entry name" value="PAZ_piwi_like"/>
    <property type="match status" value="1"/>
</dbReference>